<gene>
    <name evidence="3" type="ORF">BN85301700</name>
</gene>
<feature type="transmembrane region" description="Helical" evidence="1">
    <location>
        <begin position="355"/>
        <end position="373"/>
    </location>
</feature>
<organism evidence="3 4">
    <name type="scientific">Acholeplasma brassicae</name>
    <dbReference type="NCBI Taxonomy" id="61635"/>
    <lineage>
        <taxon>Bacteria</taxon>
        <taxon>Bacillati</taxon>
        <taxon>Mycoplasmatota</taxon>
        <taxon>Mollicutes</taxon>
        <taxon>Acholeplasmatales</taxon>
        <taxon>Acholeplasmataceae</taxon>
        <taxon>Acholeplasma</taxon>
    </lineage>
</organism>
<proteinExistence type="predicted"/>
<feature type="transmembrane region" description="Helical" evidence="1">
    <location>
        <begin position="204"/>
        <end position="228"/>
    </location>
</feature>
<evidence type="ECO:0000256" key="1">
    <source>
        <dbReference type="SAM" id="Phobius"/>
    </source>
</evidence>
<dbReference type="Proteomes" id="UP000032737">
    <property type="component" value="Chromosome"/>
</dbReference>
<feature type="transmembrane region" description="Helical" evidence="1">
    <location>
        <begin position="136"/>
        <end position="165"/>
    </location>
</feature>
<name>U4KMC7_9MOLU</name>
<accession>U4KMC7</accession>
<keyword evidence="2" id="KW-0732">Signal</keyword>
<feature type="signal peptide" evidence="2">
    <location>
        <begin position="1"/>
        <end position="23"/>
    </location>
</feature>
<keyword evidence="1" id="KW-0472">Membrane</keyword>
<dbReference type="OrthoDB" id="9797355at2"/>
<evidence type="ECO:0000313" key="3">
    <source>
        <dbReference type="EMBL" id="CCV65191.1"/>
    </source>
</evidence>
<sequence length="374" mass="42450">MKRFSLLLFMLAFVFSQFQPVVKADDYDVVYFGSKLCSGCQEVEASGVFDELEAQGLNVKKYILEDDSSYTGIFRNYQYTYGVKDSEKAVPILFVGDTFVNGVENIKKMTLNEEIKTLAQTPMLPIEEAPAGGIQIVYLMLLGLLDGINPCAIAMLIIFISLLGFSKEKKVLLKVSITFMSAIFISYFLFGTILFRFLSVFAHLGFLVTVVPYVILGISVVLFLLNFYDYLVTRKQQYDKVKNQLPKGIQRFNRNLMKKFTDAMENDSIYMYVITFVLGLIISVTEFLCTGQAYLTAILHLIHFSDHVMRGILLLFMYNILFILPLIIITVIAVKTKSVMGVTVFMREKLHIVKLINAIVFLAIGIYYIFVIIG</sequence>
<evidence type="ECO:0000313" key="4">
    <source>
        <dbReference type="Proteomes" id="UP000032737"/>
    </source>
</evidence>
<dbReference type="STRING" id="61635.BN85301700"/>
<evidence type="ECO:0000256" key="2">
    <source>
        <dbReference type="SAM" id="SignalP"/>
    </source>
</evidence>
<reference evidence="3 4" key="1">
    <citation type="journal article" date="2013" name="J. Mol. Microbiol. Biotechnol.">
        <title>Analysis of the Complete Genomes of Acholeplasma brassicae , A. palmae and A. laidlawii and Their Comparison to the Obligate Parasites from ' Candidatus Phytoplasma'.</title>
        <authorList>
            <person name="Kube M."/>
            <person name="Siewert C."/>
            <person name="Migdoll A.M."/>
            <person name="Duduk B."/>
            <person name="Holz S."/>
            <person name="Rabus R."/>
            <person name="Seemuller E."/>
            <person name="Mitrovic J."/>
            <person name="Muller I."/>
            <person name="Buttner C."/>
            <person name="Reinhardt R."/>
        </authorList>
    </citation>
    <scope>NUCLEOTIDE SEQUENCE [LARGE SCALE GENOMIC DNA]</scope>
    <source>
        <strain evidence="4">0502</strain>
    </source>
</reference>
<feature type="chain" id="PRO_5004650880" evidence="2">
    <location>
        <begin position="24"/>
        <end position="374"/>
    </location>
</feature>
<dbReference type="EMBL" id="FO681348">
    <property type="protein sequence ID" value="CCV65191.1"/>
    <property type="molecule type" value="Genomic_DNA"/>
</dbReference>
<dbReference type="PROSITE" id="PS51354">
    <property type="entry name" value="GLUTAREDOXIN_2"/>
    <property type="match status" value="1"/>
</dbReference>
<keyword evidence="4" id="KW-1185">Reference proteome</keyword>
<dbReference type="HOGENOM" id="CLU_046133_1_1_14"/>
<feature type="transmembrane region" description="Helical" evidence="1">
    <location>
        <begin position="177"/>
        <end position="198"/>
    </location>
</feature>
<feature type="transmembrane region" description="Helical" evidence="1">
    <location>
        <begin position="315"/>
        <end position="334"/>
    </location>
</feature>
<dbReference type="AlphaFoldDB" id="U4KMC7"/>
<feature type="transmembrane region" description="Helical" evidence="1">
    <location>
        <begin position="269"/>
        <end position="295"/>
    </location>
</feature>
<keyword evidence="1" id="KW-1133">Transmembrane helix</keyword>
<dbReference type="KEGG" id="abra:BN85301700"/>
<keyword evidence="1 3" id="KW-0812">Transmembrane</keyword>
<dbReference type="RefSeq" id="WP_030004053.1">
    <property type="nucleotide sequence ID" value="NC_022549.1"/>
</dbReference>
<protein>
    <submittedName>
        <fullName evidence="3">Predicted cytochrome C biogenesis protein transmembrane region</fullName>
    </submittedName>
</protein>